<evidence type="ECO:0000256" key="4">
    <source>
        <dbReference type="PROSITE-ProRule" id="PRU01161"/>
    </source>
</evidence>
<dbReference type="InterPro" id="IPR016035">
    <property type="entry name" value="Acyl_Trfase/lysoPLipase"/>
</dbReference>
<keyword evidence="2 4" id="KW-0442">Lipid degradation</keyword>
<evidence type="ECO:0000256" key="2">
    <source>
        <dbReference type="ARBA" id="ARBA00022963"/>
    </source>
</evidence>
<dbReference type="InterPro" id="IPR002641">
    <property type="entry name" value="PNPLA_dom"/>
</dbReference>
<dbReference type="SUPFAM" id="SSF52151">
    <property type="entry name" value="FabD/lysophospholipase-like"/>
    <property type="match status" value="1"/>
</dbReference>
<protein>
    <submittedName>
        <fullName evidence="6">Exotoxin</fullName>
    </submittedName>
</protein>
<accession>A0AAE2YNE5</accession>
<sequence length="279" mass="30618">MSDTVNLQPKRIQVALSGSGFLLPVHVGALQAIEGAGYAVSALSGTSGGAIVAAIYAVQQDAQKLADLILATDWRPFMDFESWTNGWRLLTRRGICATTALDTFLIQQTEGQSFADLSMELFICATNLLRGERQVFSRATTPDLPIATAARASSSLPFVYPPKRTQNRYYVDGGLTDNIPGNILPDHPQIPSVGVYLVGTPPRLHENEPTLFALASLSVRDLVRGQEYLDRHAASWVRFVAVDTGNLNMLDASMSRETRTRLMRMGYEHMKTLLAEIPH</sequence>
<dbReference type="GO" id="GO:0016787">
    <property type="term" value="F:hydrolase activity"/>
    <property type="evidence" value="ECO:0007669"/>
    <property type="project" value="UniProtKB-UniRule"/>
</dbReference>
<gene>
    <name evidence="6" type="ORF">HFQ13_03300</name>
</gene>
<proteinExistence type="predicted"/>
<dbReference type="GO" id="GO:0016042">
    <property type="term" value="P:lipid catabolic process"/>
    <property type="evidence" value="ECO:0007669"/>
    <property type="project" value="UniProtKB-UniRule"/>
</dbReference>
<evidence type="ECO:0000313" key="7">
    <source>
        <dbReference type="Proteomes" id="UP001197378"/>
    </source>
</evidence>
<keyword evidence="3 4" id="KW-0443">Lipid metabolism</keyword>
<dbReference type="Gene3D" id="3.40.1090.10">
    <property type="entry name" value="Cytosolic phospholipase A2 catalytic domain"/>
    <property type="match status" value="2"/>
</dbReference>
<dbReference type="EMBL" id="JAAXYO010000037">
    <property type="protein sequence ID" value="MBU2787246.1"/>
    <property type="molecule type" value="Genomic_DNA"/>
</dbReference>
<evidence type="ECO:0000256" key="1">
    <source>
        <dbReference type="ARBA" id="ARBA00022801"/>
    </source>
</evidence>
<evidence type="ECO:0000259" key="5">
    <source>
        <dbReference type="PROSITE" id="PS51635"/>
    </source>
</evidence>
<keyword evidence="7" id="KW-1185">Reference proteome</keyword>
<organism evidence="6 7">
    <name type="scientific">Igneacidithiobacillus copahuensis</name>
    <dbReference type="NCBI Taxonomy" id="2724909"/>
    <lineage>
        <taxon>Bacteria</taxon>
        <taxon>Pseudomonadati</taxon>
        <taxon>Pseudomonadota</taxon>
        <taxon>Acidithiobacillia</taxon>
        <taxon>Acidithiobacillales</taxon>
        <taxon>Acidithiobacillaceae</taxon>
        <taxon>Igneacidithiobacillus</taxon>
    </lineage>
</organism>
<evidence type="ECO:0000256" key="3">
    <source>
        <dbReference type="ARBA" id="ARBA00023098"/>
    </source>
</evidence>
<dbReference type="Pfam" id="PF01734">
    <property type="entry name" value="Patatin"/>
    <property type="match status" value="1"/>
</dbReference>
<feature type="domain" description="PNPLA" evidence="5">
    <location>
        <begin position="14"/>
        <end position="185"/>
    </location>
</feature>
<keyword evidence="1 4" id="KW-0378">Hydrolase</keyword>
<dbReference type="Proteomes" id="UP001197378">
    <property type="component" value="Unassembled WGS sequence"/>
</dbReference>
<dbReference type="PANTHER" id="PTHR14226">
    <property type="entry name" value="NEUROPATHY TARGET ESTERASE/SWISS CHEESE D.MELANOGASTER"/>
    <property type="match status" value="1"/>
</dbReference>
<feature type="short sequence motif" description="DGA/G" evidence="4">
    <location>
        <begin position="172"/>
        <end position="174"/>
    </location>
</feature>
<dbReference type="RefSeq" id="WP_215885378.1">
    <property type="nucleotide sequence ID" value="NZ_JAAXYO010000037.1"/>
</dbReference>
<feature type="active site" description="Proton acceptor" evidence="4">
    <location>
        <position position="172"/>
    </location>
</feature>
<dbReference type="AlphaFoldDB" id="A0AAE2YNE5"/>
<name>A0AAE2YNE5_9PROT</name>
<comment type="caution">
    <text evidence="4">Lacks conserved residue(s) required for the propagation of feature annotation.</text>
</comment>
<feature type="short sequence motif" description="GXSXG" evidence="4">
    <location>
        <begin position="45"/>
        <end position="49"/>
    </location>
</feature>
<feature type="active site" description="Nucleophile" evidence="4">
    <location>
        <position position="47"/>
    </location>
</feature>
<dbReference type="PROSITE" id="PS51635">
    <property type="entry name" value="PNPLA"/>
    <property type="match status" value="1"/>
</dbReference>
<comment type="caution">
    <text evidence="6">The sequence shown here is derived from an EMBL/GenBank/DDBJ whole genome shotgun (WGS) entry which is preliminary data.</text>
</comment>
<dbReference type="PANTHER" id="PTHR14226:SF78">
    <property type="entry name" value="SLR0060 PROTEIN"/>
    <property type="match status" value="1"/>
</dbReference>
<reference evidence="6" key="1">
    <citation type="journal article" date="2021" name="ISME J.">
        <title>Genomic evolution of the class Acidithiobacillia: deep-branching Proteobacteria living in extreme acidic conditions.</title>
        <authorList>
            <person name="Moya-Beltran A."/>
            <person name="Beard S."/>
            <person name="Rojas-Villalobos C."/>
            <person name="Issotta F."/>
            <person name="Gallardo Y."/>
            <person name="Ulloa R."/>
            <person name="Giaveno A."/>
            <person name="Degli Esposti M."/>
            <person name="Johnson D.B."/>
            <person name="Quatrini R."/>
        </authorList>
    </citation>
    <scope>NUCLEOTIDE SEQUENCE</scope>
    <source>
        <strain evidence="6">VAN18-1</strain>
    </source>
</reference>
<evidence type="ECO:0000313" key="6">
    <source>
        <dbReference type="EMBL" id="MBU2787246.1"/>
    </source>
</evidence>
<dbReference type="InterPro" id="IPR050301">
    <property type="entry name" value="NTE"/>
</dbReference>